<dbReference type="Proteomes" id="UP001501682">
    <property type="component" value="Unassembled WGS sequence"/>
</dbReference>
<dbReference type="SUPFAM" id="SSF51735">
    <property type="entry name" value="NAD(P)-binding Rossmann-fold domains"/>
    <property type="match status" value="1"/>
</dbReference>
<proteinExistence type="predicted"/>
<dbReference type="InterPro" id="IPR036291">
    <property type="entry name" value="NAD(P)-bd_dom_sf"/>
</dbReference>
<evidence type="ECO:0000313" key="4">
    <source>
        <dbReference type="Proteomes" id="UP001501682"/>
    </source>
</evidence>
<gene>
    <name evidence="3" type="ORF">GCM10022292_33570</name>
</gene>
<sequence>MKTQISVIGCGWLGLPLAKTLVKEGFNVNGSTTSKDKIDILKHFQIKPFTITLSTSGISGNYSQFLTGSKTVIINIPPGLRKNPTKNHVAELTHLIDAIEKHDITNVLYISSTSVYKDEAHFPVKTAKSIPNATSNTAKQIIAIENLLRENANFNTTILRFGGLIGEDRHPSKFLSGRDHIPNPEAPINLIHKTDCMAICIAILKKELWNVSLNAVYPKHPSKKVYYSKYCKKENLELPKYDYSKESKGKIIDNTTLVQLLNYTFKAEH</sequence>
<comment type="caution">
    <text evidence="3">The sequence shown here is derived from an EMBL/GenBank/DDBJ whole genome shotgun (WGS) entry which is preliminary data.</text>
</comment>
<keyword evidence="1" id="KW-0520">NAD</keyword>
<name>A0ABP8D3J9_9FLAO</name>
<protein>
    <submittedName>
        <fullName evidence="3">Epimerase</fullName>
    </submittedName>
</protein>
<organism evidence="3 4">
    <name type="scientific">Winogradskyella damuponensis</name>
    <dbReference type="NCBI Taxonomy" id="943939"/>
    <lineage>
        <taxon>Bacteria</taxon>
        <taxon>Pseudomonadati</taxon>
        <taxon>Bacteroidota</taxon>
        <taxon>Flavobacteriia</taxon>
        <taxon>Flavobacteriales</taxon>
        <taxon>Flavobacteriaceae</taxon>
        <taxon>Winogradskyella</taxon>
    </lineage>
</organism>
<keyword evidence="4" id="KW-1185">Reference proteome</keyword>
<feature type="domain" description="NAD(P)-binding" evidence="2">
    <location>
        <begin position="11"/>
        <end position="181"/>
    </location>
</feature>
<reference evidence="4" key="1">
    <citation type="journal article" date="2019" name="Int. J. Syst. Evol. Microbiol.">
        <title>The Global Catalogue of Microorganisms (GCM) 10K type strain sequencing project: providing services to taxonomists for standard genome sequencing and annotation.</title>
        <authorList>
            <consortium name="The Broad Institute Genomics Platform"/>
            <consortium name="The Broad Institute Genome Sequencing Center for Infectious Disease"/>
            <person name="Wu L."/>
            <person name="Ma J."/>
        </authorList>
    </citation>
    <scope>NUCLEOTIDE SEQUENCE [LARGE SCALE GENOMIC DNA]</scope>
    <source>
        <strain evidence="4">JCM 17633</strain>
    </source>
</reference>
<evidence type="ECO:0000259" key="2">
    <source>
        <dbReference type="Pfam" id="PF13460"/>
    </source>
</evidence>
<dbReference type="RefSeq" id="WP_344716093.1">
    <property type="nucleotide sequence ID" value="NZ_BAABCB010000030.1"/>
</dbReference>
<evidence type="ECO:0000313" key="3">
    <source>
        <dbReference type="EMBL" id="GAA4246578.1"/>
    </source>
</evidence>
<dbReference type="InterPro" id="IPR016040">
    <property type="entry name" value="NAD(P)-bd_dom"/>
</dbReference>
<dbReference type="Gene3D" id="3.40.50.720">
    <property type="entry name" value="NAD(P)-binding Rossmann-like Domain"/>
    <property type="match status" value="1"/>
</dbReference>
<evidence type="ECO:0000256" key="1">
    <source>
        <dbReference type="ARBA" id="ARBA00023027"/>
    </source>
</evidence>
<accession>A0ABP8D3J9</accession>
<dbReference type="Pfam" id="PF13460">
    <property type="entry name" value="NAD_binding_10"/>
    <property type="match status" value="1"/>
</dbReference>
<dbReference type="EMBL" id="BAABCB010000030">
    <property type="protein sequence ID" value="GAA4246578.1"/>
    <property type="molecule type" value="Genomic_DNA"/>
</dbReference>
<dbReference type="PANTHER" id="PTHR43574">
    <property type="entry name" value="EPIMERASE-RELATED"/>
    <property type="match status" value="1"/>
</dbReference>